<accession>A0A4V4H7C5</accession>
<feature type="region of interest" description="Disordered" evidence="1">
    <location>
        <begin position="19"/>
        <end position="64"/>
    </location>
</feature>
<sequence>MPRALDCISRISRRYSRTARAPKGLASGLPPFSSNAARRRPMRASREPQAWRRGHGHGEGGLGWPKKGHMGVWTFVLPNWSRYRRNSSTCAPLHRDSDSGGLRVASVTRIGSATGRRLRPPPDGSCTEGVGLRLAAVLLERSTEAADESVEGAPGLAEGARAWGGRVGVAKEGAHGSVDLCLTELVQVFQSRRFCDSYRLSDGEAAEAAGEVTAAAGDELGLVRKPSERGLPGLGTMAMVPRVSPLCFFLQTGCDRAI</sequence>
<proteinExistence type="predicted"/>
<evidence type="ECO:0000256" key="1">
    <source>
        <dbReference type="SAM" id="MobiDB-lite"/>
    </source>
</evidence>
<evidence type="ECO:0000313" key="3">
    <source>
        <dbReference type="Proteomes" id="UP000317650"/>
    </source>
</evidence>
<protein>
    <submittedName>
        <fullName evidence="2">Uncharacterized protein</fullName>
    </submittedName>
</protein>
<comment type="caution">
    <text evidence="2">The sequence shown here is derived from an EMBL/GenBank/DDBJ whole genome shotgun (WGS) entry which is preliminary data.</text>
</comment>
<evidence type="ECO:0000313" key="2">
    <source>
        <dbReference type="EMBL" id="THU63306.1"/>
    </source>
</evidence>
<dbReference type="AlphaFoldDB" id="A0A4V4H7C5"/>
<dbReference type="EMBL" id="PYDT01000004">
    <property type="protein sequence ID" value="THU63306.1"/>
    <property type="molecule type" value="Genomic_DNA"/>
</dbReference>
<keyword evidence="3" id="KW-1185">Reference proteome</keyword>
<gene>
    <name evidence="2" type="ORF">C4D60_Mb01t14390</name>
</gene>
<dbReference type="Proteomes" id="UP000317650">
    <property type="component" value="Chromosome 1"/>
</dbReference>
<organism evidence="2 3">
    <name type="scientific">Musa balbisiana</name>
    <name type="common">Banana</name>
    <dbReference type="NCBI Taxonomy" id="52838"/>
    <lineage>
        <taxon>Eukaryota</taxon>
        <taxon>Viridiplantae</taxon>
        <taxon>Streptophyta</taxon>
        <taxon>Embryophyta</taxon>
        <taxon>Tracheophyta</taxon>
        <taxon>Spermatophyta</taxon>
        <taxon>Magnoliopsida</taxon>
        <taxon>Liliopsida</taxon>
        <taxon>Zingiberales</taxon>
        <taxon>Musaceae</taxon>
        <taxon>Musa</taxon>
    </lineage>
</organism>
<reference evidence="2 3" key="1">
    <citation type="journal article" date="2019" name="Nat. Plants">
        <title>Genome sequencing of Musa balbisiana reveals subgenome evolution and function divergence in polyploid bananas.</title>
        <authorList>
            <person name="Yao X."/>
        </authorList>
    </citation>
    <scope>NUCLEOTIDE SEQUENCE [LARGE SCALE GENOMIC DNA]</scope>
    <source>
        <strain evidence="3">cv. DH-PKW</strain>
        <tissue evidence="2">Leaves</tissue>
    </source>
</reference>
<name>A0A4V4H7C5_MUSBA</name>